<dbReference type="InterPro" id="IPR005151">
    <property type="entry name" value="Tail-specific_protease"/>
</dbReference>
<dbReference type="PANTHER" id="PTHR32060">
    <property type="entry name" value="TAIL-SPECIFIC PROTEASE"/>
    <property type="match status" value="1"/>
</dbReference>
<dbReference type="Pfam" id="PF03572">
    <property type="entry name" value="Peptidase_S41"/>
    <property type="match status" value="1"/>
</dbReference>
<feature type="chain" id="PRO_5045413650" evidence="1">
    <location>
        <begin position="22"/>
        <end position="363"/>
    </location>
</feature>
<dbReference type="SUPFAM" id="SSF52096">
    <property type="entry name" value="ClpP/crotonase"/>
    <property type="match status" value="1"/>
</dbReference>
<protein>
    <submittedName>
        <fullName evidence="3">S41 family peptidase</fullName>
    </submittedName>
</protein>
<dbReference type="Proteomes" id="UP001409291">
    <property type="component" value="Unassembled WGS sequence"/>
</dbReference>
<evidence type="ECO:0000259" key="2">
    <source>
        <dbReference type="SMART" id="SM00245"/>
    </source>
</evidence>
<dbReference type="EMBL" id="JBDJNQ010000016">
    <property type="protein sequence ID" value="MEN5380384.1"/>
    <property type="molecule type" value="Genomic_DNA"/>
</dbReference>
<dbReference type="InterPro" id="IPR029045">
    <property type="entry name" value="ClpP/crotonase-like_dom_sf"/>
</dbReference>
<sequence length="363" mass="41195">MKKKLLFAVTTFILLNFNAQAQNKDVLNIVLRFLDSVQTNSYVSLNVKWDSVRPDFIEKTKNINDINDLKPHLTSFIKTLKDGHSSVIFLNKQEENTEESKFAFYKAIGTITDAQEGLPPKNFQHRMLQNKYAYINIPSVFFENRKYVDTIGKQLKKLDAKNPKAWIIDLTENNGGNIMSMIWHFPTLIDVNHGYSYFGRTKDEKVSTRFIETSPDDIKVAQLINLEYEKVLPIIIKNNNVPIVILTSQITASSGELFAAYFKGQKNVKLVGQKTNGLTSNNSPIDIGGGITINLTTSVLKDRNGKIYKIGEGIDPDIQLNIDYAKQEGKTDLTYQELSQAIKKNKQKYLDEAIKILANDSFN</sequence>
<organism evidence="3 4">
    <name type="scientific">Sphingobacterium kitahiroshimense</name>
    <dbReference type="NCBI Taxonomy" id="470446"/>
    <lineage>
        <taxon>Bacteria</taxon>
        <taxon>Pseudomonadati</taxon>
        <taxon>Bacteroidota</taxon>
        <taxon>Sphingobacteriia</taxon>
        <taxon>Sphingobacteriales</taxon>
        <taxon>Sphingobacteriaceae</taxon>
        <taxon>Sphingobacterium</taxon>
    </lineage>
</organism>
<feature type="domain" description="Tail specific protease" evidence="2">
    <location>
        <begin position="120"/>
        <end position="321"/>
    </location>
</feature>
<comment type="caution">
    <text evidence="3">The sequence shown here is derived from an EMBL/GenBank/DDBJ whole genome shotgun (WGS) entry which is preliminary data.</text>
</comment>
<dbReference type="RefSeq" id="WP_183914286.1">
    <property type="nucleotide sequence ID" value="NZ_JBDJLH010000015.1"/>
</dbReference>
<dbReference type="SMART" id="SM00245">
    <property type="entry name" value="TSPc"/>
    <property type="match status" value="1"/>
</dbReference>
<dbReference type="Gene3D" id="3.90.226.10">
    <property type="entry name" value="2-enoyl-CoA Hydratase, Chain A, domain 1"/>
    <property type="match status" value="1"/>
</dbReference>
<reference evidence="3 4" key="1">
    <citation type="submission" date="2024-04" db="EMBL/GenBank/DDBJ databases">
        <title>WGS of bacteria from Torrens River.</title>
        <authorList>
            <person name="Wyrsch E.R."/>
            <person name="Drigo B."/>
        </authorList>
    </citation>
    <scope>NUCLEOTIDE SEQUENCE [LARGE SCALE GENOMIC DNA]</scope>
    <source>
        <strain evidence="3 4">TWI391</strain>
    </source>
</reference>
<evidence type="ECO:0000256" key="1">
    <source>
        <dbReference type="SAM" id="SignalP"/>
    </source>
</evidence>
<dbReference type="PANTHER" id="PTHR32060:SF30">
    <property type="entry name" value="CARBOXY-TERMINAL PROCESSING PROTEASE CTPA"/>
    <property type="match status" value="1"/>
</dbReference>
<accession>A0ABV0C037</accession>
<keyword evidence="1" id="KW-0732">Signal</keyword>
<feature type="signal peptide" evidence="1">
    <location>
        <begin position="1"/>
        <end position="21"/>
    </location>
</feature>
<dbReference type="CDD" id="cd06567">
    <property type="entry name" value="Peptidase_S41"/>
    <property type="match status" value="1"/>
</dbReference>
<proteinExistence type="predicted"/>
<name>A0ABV0C037_9SPHI</name>
<gene>
    <name evidence="3" type="ORF">ABE541_24175</name>
</gene>
<evidence type="ECO:0000313" key="3">
    <source>
        <dbReference type="EMBL" id="MEN5380384.1"/>
    </source>
</evidence>
<keyword evidence="4" id="KW-1185">Reference proteome</keyword>
<evidence type="ECO:0000313" key="4">
    <source>
        <dbReference type="Proteomes" id="UP001409291"/>
    </source>
</evidence>